<dbReference type="Proteomes" id="UP000516380">
    <property type="component" value="Chromosome"/>
</dbReference>
<dbReference type="EMBL" id="AP023343">
    <property type="protein sequence ID" value="BCI88443.1"/>
    <property type="molecule type" value="Genomic_DNA"/>
</dbReference>
<dbReference type="AlphaFoldDB" id="A0A7G1IDW3"/>
<feature type="compositionally biased region" description="Basic residues" evidence="1">
    <location>
        <begin position="1"/>
        <end position="10"/>
    </location>
</feature>
<protein>
    <submittedName>
        <fullName evidence="2">Uncharacterized protein</fullName>
    </submittedName>
</protein>
<evidence type="ECO:0000256" key="1">
    <source>
        <dbReference type="SAM" id="MobiDB-lite"/>
    </source>
</evidence>
<accession>A0A7G1IDW3</accession>
<keyword evidence="3" id="KW-1185">Reference proteome</keyword>
<sequence>MGAGLRRRVGRPGSARDWRHRHRRRRRWTPDRTLLAATDLEVQRRTVGIADVDPLAVVDVDDRYAAVADIEAVEAAVVDGDPAALVEAQQQVYSRDQRVRDTDVGA</sequence>
<reference evidence="2 3" key="1">
    <citation type="submission" date="2020-07" db="EMBL/GenBank/DDBJ databases">
        <title>Mycobacterium kansasii (former subtype) with zoonotic potential isolated from diseased indoor pet cat, Japan.</title>
        <authorList>
            <person name="Fukano H."/>
            <person name="Terazono T."/>
            <person name="Hoshino Y."/>
        </authorList>
    </citation>
    <scope>NUCLEOTIDE SEQUENCE [LARGE SCALE GENOMIC DNA]</scope>
    <source>
        <strain evidence="2 3">Kuro-I</strain>
    </source>
</reference>
<gene>
    <name evidence="2" type="ORF">NIIDMKKI_36490</name>
</gene>
<evidence type="ECO:0000313" key="2">
    <source>
        <dbReference type="EMBL" id="BCI88443.1"/>
    </source>
</evidence>
<evidence type="ECO:0000313" key="3">
    <source>
        <dbReference type="Proteomes" id="UP000516380"/>
    </source>
</evidence>
<name>A0A7G1IDW3_MYCKA</name>
<feature type="region of interest" description="Disordered" evidence="1">
    <location>
        <begin position="1"/>
        <end position="23"/>
    </location>
</feature>
<proteinExistence type="predicted"/>
<organism evidence="2 3">
    <name type="scientific">Mycobacterium kansasii</name>
    <dbReference type="NCBI Taxonomy" id="1768"/>
    <lineage>
        <taxon>Bacteria</taxon>
        <taxon>Bacillati</taxon>
        <taxon>Actinomycetota</taxon>
        <taxon>Actinomycetes</taxon>
        <taxon>Mycobacteriales</taxon>
        <taxon>Mycobacteriaceae</taxon>
        <taxon>Mycobacterium</taxon>
    </lineage>
</organism>